<organism evidence="1">
    <name type="scientific">uncultured Caudovirales phage</name>
    <dbReference type="NCBI Taxonomy" id="2100421"/>
    <lineage>
        <taxon>Viruses</taxon>
        <taxon>Duplodnaviria</taxon>
        <taxon>Heunggongvirae</taxon>
        <taxon>Uroviricota</taxon>
        <taxon>Caudoviricetes</taxon>
        <taxon>Peduoviridae</taxon>
        <taxon>Maltschvirus</taxon>
        <taxon>Maltschvirus maltsch</taxon>
    </lineage>
</organism>
<accession>A0A6J7WL60</accession>
<evidence type="ECO:0000313" key="1">
    <source>
        <dbReference type="EMBL" id="CAB5218477.1"/>
    </source>
</evidence>
<gene>
    <name evidence="1" type="ORF">UFOVP217_23</name>
</gene>
<dbReference type="EMBL" id="LR798259">
    <property type="protein sequence ID" value="CAB5218477.1"/>
    <property type="molecule type" value="Genomic_DNA"/>
</dbReference>
<name>A0A6J7WL60_9CAUD</name>
<dbReference type="InterPro" id="IPR010064">
    <property type="entry name" value="HK97-gp10_tail"/>
</dbReference>
<dbReference type="Pfam" id="PF04883">
    <property type="entry name" value="HK97-gp10_like"/>
    <property type="match status" value="1"/>
</dbReference>
<reference evidence="1" key="1">
    <citation type="submission" date="2020-05" db="EMBL/GenBank/DDBJ databases">
        <authorList>
            <person name="Chiriac C."/>
            <person name="Salcher M."/>
            <person name="Ghai R."/>
            <person name="Kavagutti S V."/>
        </authorList>
    </citation>
    <scope>NUCLEOTIDE SEQUENCE</scope>
</reference>
<sequence>MDIQIKGLDAVIARLDKKSKEADKDIQAALNDFANRVVLDAKTLVSANSADEGRLLNSIGSKYGNMNVTIYANTEYAAYIEFGTRKFAAQYVSTLPADWQQLAASTKGKSRGTFVEFVNRLRKWAERTGKMDPKYAYVAAKKILREGVKARPFLYPSVVKNLPLLEQDLKDI</sequence>
<proteinExistence type="predicted"/>
<protein>
    <submittedName>
        <fullName evidence="1">Bacteriophage HK97-gp10, putative tail-component</fullName>
    </submittedName>
</protein>